<evidence type="ECO:0000313" key="1">
    <source>
        <dbReference type="EMBL" id="CAJ0595996.1"/>
    </source>
</evidence>
<dbReference type="EMBL" id="CATQJL010000112">
    <property type="protein sequence ID" value="CAJ0595996.1"/>
    <property type="molecule type" value="Genomic_DNA"/>
</dbReference>
<proteinExistence type="predicted"/>
<keyword evidence="2" id="KW-1185">Reference proteome</keyword>
<organism evidence="1 2">
    <name type="scientific">Cylicocyclus nassatus</name>
    <name type="common">Nematode worm</name>
    <dbReference type="NCBI Taxonomy" id="53992"/>
    <lineage>
        <taxon>Eukaryota</taxon>
        <taxon>Metazoa</taxon>
        <taxon>Ecdysozoa</taxon>
        <taxon>Nematoda</taxon>
        <taxon>Chromadorea</taxon>
        <taxon>Rhabditida</taxon>
        <taxon>Rhabditina</taxon>
        <taxon>Rhabditomorpha</taxon>
        <taxon>Strongyloidea</taxon>
        <taxon>Strongylidae</taxon>
        <taxon>Cylicocyclus</taxon>
    </lineage>
</organism>
<protein>
    <submittedName>
        <fullName evidence="1">Uncharacterized protein</fullName>
    </submittedName>
</protein>
<reference evidence="1" key="1">
    <citation type="submission" date="2023-07" db="EMBL/GenBank/DDBJ databases">
        <authorList>
            <consortium name="CYATHOMIX"/>
        </authorList>
    </citation>
    <scope>NUCLEOTIDE SEQUENCE</scope>
    <source>
        <strain evidence="1">N/A</strain>
    </source>
</reference>
<sequence length="133" mass="15206">MTIIAYTSPKKWCLKPSVNDKIAFHLSFYLSGLKHSCKAQGIVDKGLDAGVYNNASAHEVCFIKGSYTFASAAKIFVDTVVGDIIRARFTSRYARTVHHGCVFEGRLYENMDRFLCLFLDKRKRRRRRPLHVS</sequence>
<accession>A0AA36GPL0</accession>
<evidence type="ECO:0000313" key="2">
    <source>
        <dbReference type="Proteomes" id="UP001176961"/>
    </source>
</evidence>
<dbReference type="AlphaFoldDB" id="A0AA36GPL0"/>
<comment type="caution">
    <text evidence="1">The sequence shown here is derived from an EMBL/GenBank/DDBJ whole genome shotgun (WGS) entry which is preliminary data.</text>
</comment>
<dbReference type="Proteomes" id="UP001176961">
    <property type="component" value="Unassembled WGS sequence"/>
</dbReference>
<name>A0AA36GPL0_CYLNA</name>
<gene>
    <name evidence="1" type="ORF">CYNAS_LOCUS7979</name>
</gene>